<sequence length="192" mass="20463">MQTRFDLQPATSTLESVVAAIRDDQLDAPTPCAETSVRTLLVHVLGLAEAFRQAATKESVGRSQAPDLAALPDLPSDWRARIGERLRALTEAWQAPQAWEGETEAGGVREAAPVMAAIALDELVVHGWDLARATGQSFHCADAHIEVLLEMLRGTPPEGVPGLFGPSVAVSHDAPALHRVLGLTGRDPEWAG</sequence>
<accession>A0ABS0DGF1</accession>
<dbReference type="NCBIfam" id="TIGR03086">
    <property type="entry name" value="TIGR03086 family metal-binding protein"/>
    <property type="match status" value="1"/>
</dbReference>
<evidence type="ECO:0000313" key="2">
    <source>
        <dbReference type="EMBL" id="MBF6357549.1"/>
    </source>
</evidence>
<evidence type="ECO:0000313" key="3">
    <source>
        <dbReference type="Proteomes" id="UP000707731"/>
    </source>
</evidence>
<reference evidence="2 3" key="1">
    <citation type="submission" date="2020-10" db="EMBL/GenBank/DDBJ databases">
        <title>Identification of Nocardia species via Next-generation sequencing and recognition of intraspecies genetic diversity.</title>
        <authorList>
            <person name="Li P."/>
            <person name="Li P."/>
            <person name="Lu B."/>
        </authorList>
    </citation>
    <scope>NUCLEOTIDE SEQUENCE [LARGE SCALE GENOMIC DNA]</scope>
    <source>
        <strain evidence="2 3">BJ06-0143</strain>
    </source>
</reference>
<proteinExistence type="predicted"/>
<dbReference type="RefSeq" id="WP_195004369.1">
    <property type="nucleotide sequence ID" value="NZ_JADLQN010000005.1"/>
</dbReference>
<dbReference type="InterPro" id="IPR024344">
    <property type="entry name" value="MDMPI_metal-binding"/>
</dbReference>
<dbReference type="NCBIfam" id="TIGR03083">
    <property type="entry name" value="maleylpyruvate isomerase family mycothiol-dependent enzyme"/>
    <property type="match status" value="1"/>
</dbReference>
<dbReference type="InterPro" id="IPR017517">
    <property type="entry name" value="Maleyloyr_isom"/>
</dbReference>
<protein>
    <submittedName>
        <fullName evidence="2">TIGR03086 family protein</fullName>
    </submittedName>
</protein>
<dbReference type="SUPFAM" id="SSF109854">
    <property type="entry name" value="DinB/YfiT-like putative metalloenzymes"/>
    <property type="match status" value="1"/>
</dbReference>
<dbReference type="EMBL" id="JADLQN010000005">
    <property type="protein sequence ID" value="MBF6357549.1"/>
    <property type="molecule type" value="Genomic_DNA"/>
</dbReference>
<dbReference type="Proteomes" id="UP000707731">
    <property type="component" value="Unassembled WGS sequence"/>
</dbReference>
<evidence type="ECO:0000259" key="1">
    <source>
        <dbReference type="Pfam" id="PF11716"/>
    </source>
</evidence>
<dbReference type="InterPro" id="IPR017520">
    <property type="entry name" value="CHP03086"/>
</dbReference>
<comment type="caution">
    <text evidence="2">The sequence shown here is derived from an EMBL/GenBank/DDBJ whole genome shotgun (WGS) entry which is preliminary data.</text>
</comment>
<organism evidence="2 3">
    <name type="scientific">Nocardia higoensis</name>
    <dbReference type="NCBI Taxonomy" id="228599"/>
    <lineage>
        <taxon>Bacteria</taxon>
        <taxon>Bacillati</taxon>
        <taxon>Actinomycetota</taxon>
        <taxon>Actinomycetes</taxon>
        <taxon>Mycobacteriales</taxon>
        <taxon>Nocardiaceae</taxon>
        <taxon>Nocardia</taxon>
    </lineage>
</organism>
<gene>
    <name evidence="2" type="ORF">IU449_23865</name>
</gene>
<dbReference type="InterPro" id="IPR034660">
    <property type="entry name" value="DinB/YfiT-like"/>
</dbReference>
<dbReference type="Gene3D" id="1.20.120.450">
    <property type="entry name" value="dinb family like domain"/>
    <property type="match status" value="1"/>
</dbReference>
<name>A0ABS0DGF1_9NOCA</name>
<dbReference type="Pfam" id="PF11716">
    <property type="entry name" value="MDMPI_N"/>
    <property type="match status" value="1"/>
</dbReference>
<keyword evidence="3" id="KW-1185">Reference proteome</keyword>
<feature type="domain" description="Mycothiol-dependent maleylpyruvate isomerase metal-binding" evidence="1">
    <location>
        <begin position="8"/>
        <end position="131"/>
    </location>
</feature>